<dbReference type="SUPFAM" id="SSF51735">
    <property type="entry name" value="NAD(P)-binding Rossmann-fold domains"/>
    <property type="match status" value="1"/>
</dbReference>
<dbReference type="Pfam" id="PF05222">
    <property type="entry name" value="AlaDh_PNT_N"/>
    <property type="match status" value="1"/>
</dbReference>
<name>A0A936F365_9BACT</name>
<dbReference type="CDD" id="cd05304">
    <property type="entry name" value="Rubrum_tdh"/>
    <property type="match status" value="1"/>
</dbReference>
<dbReference type="NCBIfam" id="NF006942">
    <property type="entry name" value="PRK09424.1"/>
    <property type="match status" value="1"/>
</dbReference>
<evidence type="ECO:0000313" key="12">
    <source>
        <dbReference type="Proteomes" id="UP000709959"/>
    </source>
</evidence>
<dbReference type="Pfam" id="PF01262">
    <property type="entry name" value="AlaDh_PNT_C"/>
    <property type="match status" value="1"/>
</dbReference>
<dbReference type="InterPro" id="IPR008143">
    <property type="entry name" value="Ala_DH/PNT_CS2"/>
</dbReference>
<feature type="domain" description="Alanine dehydrogenase/pyridine nucleotide transhydrogenase NAD(H)-binding" evidence="9">
    <location>
        <begin position="153"/>
        <end position="317"/>
    </location>
</feature>
<feature type="domain" description="Alanine dehydrogenase/pyridine nucleotide transhydrogenase N-terminal" evidence="10">
    <location>
        <begin position="4"/>
        <end position="144"/>
    </location>
</feature>
<keyword evidence="4" id="KW-0547">Nucleotide-binding</keyword>
<comment type="caution">
    <text evidence="11">The sequence shown here is derived from an EMBL/GenBank/DDBJ whole genome shotgun (WGS) entry which is preliminary data.</text>
</comment>
<keyword evidence="6" id="KW-1278">Translocase</keyword>
<evidence type="ECO:0000256" key="7">
    <source>
        <dbReference type="ARBA" id="ARBA00023027"/>
    </source>
</evidence>
<dbReference type="InterPro" id="IPR007886">
    <property type="entry name" value="AlaDH/PNT_N"/>
</dbReference>
<comment type="function">
    <text evidence="1">The transhydrogenation between NADH and NADP is coupled to respiration and ATP hydrolysis and functions as a proton pump across the membrane.</text>
</comment>
<dbReference type="SMART" id="SM01002">
    <property type="entry name" value="AlaDh_PNT_C"/>
    <property type="match status" value="1"/>
</dbReference>
<organism evidence="11 12">
    <name type="scientific">Candidatus Geothrix odensensis</name>
    <dbReference type="NCBI Taxonomy" id="2954440"/>
    <lineage>
        <taxon>Bacteria</taxon>
        <taxon>Pseudomonadati</taxon>
        <taxon>Acidobacteriota</taxon>
        <taxon>Holophagae</taxon>
        <taxon>Holophagales</taxon>
        <taxon>Holophagaceae</taxon>
        <taxon>Geothrix</taxon>
    </lineage>
</organism>
<comment type="catalytic activity">
    <reaction evidence="8">
        <text>NAD(+) + NADPH + H(+)(in) = NADH + NADP(+) + H(+)(out)</text>
        <dbReference type="Rhea" id="RHEA:47992"/>
        <dbReference type="ChEBI" id="CHEBI:15378"/>
        <dbReference type="ChEBI" id="CHEBI:57540"/>
        <dbReference type="ChEBI" id="CHEBI:57783"/>
        <dbReference type="ChEBI" id="CHEBI:57945"/>
        <dbReference type="ChEBI" id="CHEBI:58349"/>
        <dbReference type="EC" id="7.1.1.1"/>
    </reaction>
</comment>
<evidence type="ECO:0000256" key="6">
    <source>
        <dbReference type="ARBA" id="ARBA00022967"/>
    </source>
</evidence>
<evidence type="ECO:0000256" key="2">
    <source>
        <dbReference type="ARBA" id="ARBA00005689"/>
    </source>
</evidence>
<proteinExistence type="inferred from homology"/>
<dbReference type="PANTHER" id="PTHR10160:SF19">
    <property type="entry name" value="PROTON-TRANSLOCATING NAD(P)(+) TRANSHYDROGENASE"/>
    <property type="match status" value="1"/>
</dbReference>
<dbReference type="AlphaFoldDB" id="A0A936F365"/>
<keyword evidence="7" id="KW-0520">NAD</keyword>
<dbReference type="EC" id="7.1.1.1" evidence="3"/>
<dbReference type="Proteomes" id="UP000709959">
    <property type="component" value="Unassembled WGS sequence"/>
</dbReference>
<dbReference type="PROSITE" id="PS00837">
    <property type="entry name" value="ALADH_PNT_2"/>
    <property type="match status" value="1"/>
</dbReference>
<dbReference type="InterPro" id="IPR007698">
    <property type="entry name" value="AlaDH/PNT_NAD(H)-bd"/>
</dbReference>
<gene>
    <name evidence="11" type="ORF">IPN91_11695</name>
</gene>
<keyword evidence="5" id="KW-0521">NADP</keyword>
<dbReference type="GO" id="GO:0016491">
    <property type="term" value="F:oxidoreductase activity"/>
    <property type="evidence" value="ECO:0007669"/>
    <property type="project" value="UniProtKB-KW"/>
</dbReference>
<dbReference type="SMART" id="SM01003">
    <property type="entry name" value="AlaDh_PNT_N"/>
    <property type="match status" value="1"/>
</dbReference>
<dbReference type="GO" id="GO:0050661">
    <property type="term" value="F:NADP binding"/>
    <property type="evidence" value="ECO:0007669"/>
    <property type="project" value="TreeGrafter"/>
</dbReference>
<dbReference type="GO" id="GO:0005886">
    <property type="term" value="C:plasma membrane"/>
    <property type="evidence" value="ECO:0007669"/>
    <property type="project" value="TreeGrafter"/>
</dbReference>
<keyword evidence="11" id="KW-0560">Oxidoreductase</keyword>
<evidence type="ECO:0000259" key="10">
    <source>
        <dbReference type="SMART" id="SM01003"/>
    </source>
</evidence>
<reference evidence="11 12" key="1">
    <citation type="submission" date="2020-10" db="EMBL/GenBank/DDBJ databases">
        <title>Connecting structure to function with the recovery of over 1000 high-quality activated sludge metagenome-assembled genomes encoding full-length rRNA genes using long-read sequencing.</title>
        <authorList>
            <person name="Singleton C.M."/>
            <person name="Petriglieri F."/>
            <person name="Kristensen J.M."/>
            <person name="Kirkegaard R.H."/>
            <person name="Michaelsen T.Y."/>
            <person name="Andersen M.H."/>
            <person name="Karst S.M."/>
            <person name="Dueholm M.S."/>
            <person name="Nielsen P.H."/>
            <person name="Albertsen M."/>
        </authorList>
    </citation>
    <scope>NUCLEOTIDE SEQUENCE [LARGE SCALE GENOMIC DNA]</scope>
    <source>
        <strain evidence="11">OdNE_18-Q3-R46-58_MAXAC.008</strain>
    </source>
</reference>
<evidence type="ECO:0000256" key="4">
    <source>
        <dbReference type="ARBA" id="ARBA00022741"/>
    </source>
</evidence>
<dbReference type="InterPro" id="IPR036291">
    <property type="entry name" value="NAD(P)-bd_dom_sf"/>
</dbReference>
<evidence type="ECO:0000256" key="8">
    <source>
        <dbReference type="ARBA" id="ARBA00048202"/>
    </source>
</evidence>
<dbReference type="GO" id="GO:0006740">
    <property type="term" value="P:NADPH regeneration"/>
    <property type="evidence" value="ECO:0007669"/>
    <property type="project" value="TreeGrafter"/>
</dbReference>
<comment type="similarity">
    <text evidence="2">Belongs to the AlaDH/PNT family.</text>
</comment>
<dbReference type="EMBL" id="JADKCH010000015">
    <property type="protein sequence ID" value="MBK8573279.1"/>
    <property type="molecule type" value="Genomic_DNA"/>
</dbReference>
<evidence type="ECO:0000256" key="5">
    <source>
        <dbReference type="ARBA" id="ARBA00022857"/>
    </source>
</evidence>
<evidence type="ECO:0000313" key="11">
    <source>
        <dbReference type="EMBL" id="MBK8573279.1"/>
    </source>
</evidence>
<sequence>MKIAVPREIRAGETRVALDPESCKKLIQLGMEVAVETGAGNAASFTDRAYQDAGATLVADAASLFASAAFVLKVNAPQARPDGTHEADLLKPGTMLLASIFPTRNLDAVQRMAGRNITAFSTDCIPRTTRAQAMDTLSSQANIVGYKGVLLGALELPKYYPMFMTAAGTTLPAKVFVIGAGVAGLQAIATAKRLGASVTATDVRPEVKEQIESVGGKYVGIDLKQGASAGGGYAAELSAEDKALQAKMLAEHCATVDVVITTALIGGVFAPKLLDEAIVTSMKPGSVIIDLGADGGGNCTLSKLGETVIVNGVKIVAPLNLPATVPTHASMLFARNLLNFMTAFWDKEARRFNLDWADDILKGCAVTHEGKVIHGPTLKALDQTQGGKA</sequence>
<evidence type="ECO:0000256" key="3">
    <source>
        <dbReference type="ARBA" id="ARBA00012943"/>
    </source>
</evidence>
<dbReference type="PANTHER" id="PTHR10160">
    <property type="entry name" value="NAD(P) TRANSHYDROGENASE"/>
    <property type="match status" value="1"/>
</dbReference>
<evidence type="ECO:0000259" key="9">
    <source>
        <dbReference type="SMART" id="SM01002"/>
    </source>
</evidence>
<dbReference type="GO" id="GO:0008750">
    <property type="term" value="F:proton-translocating NAD(P)+ transhydrogenase activity"/>
    <property type="evidence" value="ECO:0007669"/>
    <property type="project" value="UniProtKB-EC"/>
</dbReference>
<dbReference type="Gene3D" id="3.40.50.720">
    <property type="entry name" value="NAD(P)-binding Rossmann-like Domain"/>
    <property type="match status" value="2"/>
</dbReference>
<accession>A0A936F365</accession>
<evidence type="ECO:0000256" key="1">
    <source>
        <dbReference type="ARBA" id="ARBA00003943"/>
    </source>
</evidence>
<protein>
    <recommendedName>
        <fullName evidence="3">proton-translocating NAD(P)(+) transhydrogenase</fullName>
        <ecNumber evidence="3">7.1.1.1</ecNumber>
    </recommendedName>
</protein>
<dbReference type="SUPFAM" id="SSF52283">
    <property type="entry name" value="Formate/glycerate dehydrogenase catalytic domain-like"/>
    <property type="match status" value="1"/>
</dbReference>